<name>A0A151NB92_ALLMI</name>
<dbReference type="EMBL" id="AKHW03003627">
    <property type="protein sequence ID" value="KYO34060.1"/>
    <property type="molecule type" value="Genomic_DNA"/>
</dbReference>
<comment type="caution">
    <text evidence="1">The sequence shown here is derived from an EMBL/GenBank/DDBJ whole genome shotgun (WGS) entry which is preliminary data.</text>
</comment>
<accession>A0A151NB92</accession>
<dbReference type="Proteomes" id="UP000050525">
    <property type="component" value="Unassembled WGS sequence"/>
</dbReference>
<gene>
    <name evidence="1" type="ORF">Y1Q_0024645</name>
</gene>
<sequence length="76" mass="8679">MLKFIIQVVCASANNANEGALHLSETRRTPILRSFFYMWFGAKGLNSHTCIHQSCRTDETRLLMFSLFSPVRMLVA</sequence>
<keyword evidence="2" id="KW-1185">Reference proteome</keyword>
<reference evidence="1 2" key="1">
    <citation type="journal article" date="2012" name="Genome Biol.">
        <title>Sequencing three crocodilian genomes to illuminate the evolution of archosaurs and amniotes.</title>
        <authorList>
            <person name="St John J.A."/>
            <person name="Braun E.L."/>
            <person name="Isberg S.R."/>
            <person name="Miles L.G."/>
            <person name="Chong A.Y."/>
            <person name="Gongora J."/>
            <person name="Dalzell P."/>
            <person name="Moran C."/>
            <person name="Bed'hom B."/>
            <person name="Abzhanov A."/>
            <person name="Burgess S.C."/>
            <person name="Cooksey A.M."/>
            <person name="Castoe T.A."/>
            <person name="Crawford N.G."/>
            <person name="Densmore L.D."/>
            <person name="Drew J.C."/>
            <person name="Edwards S.V."/>
            <person name="Faircloth B.C."/>
            <person name="Fujita M.K."/>
            <person name="Greenwold M.J."/>
            <person name="Hoffmann F.G."/>
            <person name="Howard J.M."/>
            <person name="Iguchi T."/>
            <person name="Janes D.E."/>
            <person name="Khan S.Y."/>
            <person name="Kohno S."/>
            <person name="de Koning A.J."/>
            <person name="Lance S.L."/>
            <person name="McCarthy F.M."/>
            <person name="McCormack J.E."/>
            <person name="Merchant M.E."/>
            <person name="Peterson D.G."/>
            <person name="Pollock D.D."/>
            <person name="Pourmand N."/>
            <person name="Raney B.J."/>
            <person name="Roessler K.A."/>
            <person name="Sanford J.R."/>
            <person name="Sawyer R.H."/>
            <person name="Schmidt C.J."/>
            <person name="Triplett E.W."/>
            <person name="Tuberville T.D."/>
            <person name="Venegas-Anaya M."/>
            <person name="Howard J.T."/>
            <person name="Jarvis E.D."/>
            <person name="Guillette L.J.Jr."/>
            <person name="Glenn T.C."/>
            <person name="Green R.E."/>
            <person name="Ray D.A."/>
        </authorList>
    </citation>
    <scope>NUCLEOTIDE SEQUENCE [LARGE SCALE GENOMIC DNA]</scope>
    <source>
        <strain evidence="1">KSC_2009_1</strain>
    </source>
</reference>
<proteinExistence type="predicted"/>
<dbReference type="AlphaFoldDB" id="A0A151NB92"/>
<evidence type="ECO:0000313" key="2">
    <source>
        <dbReference type="Proteomes" id="UP000050525"/>
    </source>
</evidence>
<organism evidence="1 2">
    <name type="scientific">Alligator mississippiensis</name>
    <name type="common">American alligator</name>
    <dbReference type="NCBI Taxonomy" id="8496"/>
    <lineage>
        <taxon>Eukaryota</taxon>
        <taxon>Metazoa</taxon>
        <taxon>Chordata</taxon>
        <taxon>Craniata</taxon>
        <taxon>Vertebrata</taxon>
        <taxon>Euteleostomi</taxon>
        <taxon>Archelosauria</taxon>
        <taxon>Archosauria</taxon>
        <taxon>Crocodylia</taxon>
        <taxon>Alligatoridae</taxon>
        <taxon>Alligatorinae</taxon>
        <taxon>Alligator</taxon>
    </lineage>
</organism>
<protein>
    <submittedName>
        <fullName evidence="1">Uncharacterized protein</fullName>
    </submittedName>
</protein>
<evidence type="ECO:0000313" key="1">
    <source>
        <dbReference type="EMBL" id="KYO34060.1"/>
    </source>
</evidence>